<name>A0A388LQ75_CHABU</name>
<keyword evidence="1" id="KW-0547">Nucleotide-binding</keyword>
<dbReference type="SUPFAM" id="SSF56112">
    <property type="entry name" value="Protein kinase-like (PK-like)"/>
    <property type="match status" value="1"/>
</dbReference>
<feature type="transmembrane region" description="Helical" evidence="4">
    <location>
        <begin position="497"/>
        <end position="522"/>
    </location>
</feature>
<dbReference type="PROSITE" id="PS50011">
    <property type="entry name" value="PROTEIN_KINASE_DOM"/>
    <property type="match status" value="1"/>
</dbReference>
<dbReference type="Gene3D" id="1.10.510.10">
    <property type="entry name" value="Transferase(Phosphotransferase) domain 1"/>
    <property type="match status" value="1"/>
</dbReference>
<dbReference type="SMART" id="SM00220">
    <property type="entry name" value="S_TKc"/>
    <property type="match status" value="1"/>
</dbReference>
<sequence length="907" mass="98480">MLLFLSFFLMGDGRPVGSSSSFPPSSSVHFVPPGRARRCAHPPTHDSRVLQSANTCAGLKIFDDSLATCNAVINYEVKPPFVQGSDEAGMECLSLARSIVLHPSGETFFYILDQMCSTDKGMTEPIRRRLSFYESILSTQTQVAEGRLISTSWPGSDGAGAQLLNFTCDDKNCTRNMDVVTGMVISRSGSELILSGHYLSIPPRSWLSALSTENGGRVSTPLIMSFPGGMAIDPSMTSLFFTNDQVPPRRIWSCPVSLNENGEMSKEGPSTFTPLPVFMFDLFHEWDTSSLYLGPYSFPRDGRCLYFVDRNPGGSVWALDRSSNVVNLVAGRGLPPPYSPHITSSSNQSSGNGSKIVMSNALNVSFGVLYDLAVTEDGLIIFVSEKDTGLVKLIELDAPCGGGRRVIEVSEYLLRPGAGVYGLAVGGNNSGLLVLLLGSDDGHVFQLSINRSALQSNNLGPGSPHPNPDITSTSSPSPSRSSSPPHNDGQAMAIGPIATVVISVVPVVLAMVAFFLVFLYRVQVARACCMRRFVPVPGLTKYPLDTIKVVTNNFDQSRQVGQPGGFGSVYRGLLPNNDPSRRGRDVAVAVKVMRQPWTQAKESMFQAEMTILGPLHHVNVCNLIGFCADEGHRILVYEYKEGGSLNDRLFSRLDDRPREEREDGGGGGGGGEEAVHNLRSQLTLIERGGGGGGGGGEEAVQNRRSPLTLIERVVVAQQIAEALRYLHHLADPPVIHRDLKSQNVLLGGGRGREIKASLADFGLARFLEAKFLTSAPTVIQEVAGTDGWFAPEYARRGKLSRKIDVYCFGVLALEMLTGRRAAVRGHGKGQTRYLVADEGKHLTNVDKIDMKEFVDPSIRAEMDDPVMRELARGMMRVAADCLIEEEKERPKIQRTAAVIESLLEQTR</sequence>
<evidence type="ECO:0000256" key="4">
    <source>
        <dbReference type="SAM" id="Phobius"/>
    </source>
</evidence>
<gene>
    <name evidence="6" type="ORF">CBR_g38751</name>
</gene>
<dbReference type="EMBL" id="BFEA01000477">
    <property type="protein sequence ID" value="GBG84467.1"/>
    <property type="molecule type" value="Genomic_DNA"/>
</dbReference>
<proteinExistence type="predicted"/>
<keyword evidence="4" id="KW-0812">Transmembrane</keyword>
<dbReference type="Pfam" id="PF07714">
    <property type="entry name" value="PK_Tyr_Ser-Thr"/>
    <property type="match status" value="1"/>
</dbReference>
<reference evidence="6 7" key="1">
    <citation type="journal article" date="2018" name="Cell">
        <title>The Chara Genome: Secondary Complexity and Implications for Plant Terrestrialization.</title>
        <authorList>
            <person name="Nishiyama T."/>
            <person name="Sakayama H."/>
            <person name="Vries J.D."/>
            <person name="Buschmann H."/>
            <person name="Saint-Marcoux D."/>
            <person name="Ullrich K.K."/>
            <person name="Haas F.B."/>
            <person name="Vanderstraeten L."/>
            <person name="Becker D."/>
            <person name="Lang D."/>
            <person name="Vosolsobe S."/>
            <person name="Rombauts S."/>
            <person name="Wilhelmsson P.K.I."/>
            <person name="Janitza P."/>
            <person name="Kern R."/>
            <person name="Heyl A."/>
            <person name="Rumpler F."/>
            <person name="Villalobos L.I.A.C."/>
            <person name="Clay J.M."/>
            <person name="Skokan R."/>
            <person name="Toyoda A."/>
            <person name="Suzuki Y."/>
            <person name="Kagoshima H."/>
            <person name="Schijlen E."/>
            <person name="Tajeshwar N."/>
            <person name="Catarino B."/>
            <person name="Hetherington A.J."/>
            <person name="Saltykova A."/>
            <person name="Bonnot C."/>
            <person name="Breuninger H."/>
            <person name="Symeonidi A."/>
            <person name="Radhakrishnan G.V."/>
            <person name="Van Nieuwerburgh F."/>
            <person name="Deforce D."/>
            <person name="Chang C."/>
            <person name="Karol K.G."/>
            <person name="Hedrich R."/>
            <person name="Ulvskov P."/>
            <person name="Glockner G."/>
            <person name="Delwiche C.F."/>
            <person name="Petrasek J."/>
            <person name="Van de Peer Y."/>
            <person name="Friml J."/>
            <person name="Beilby M."/>
            <person name="Dolan L."/>
            <person name="Kohara Y."/>
            <person name="Sugano S."/>
            <person name="Fujiyama A."/>
            <person name="Delaux P.-M."/>
            <person name="Quint M."/>
            <person name="TheiBen G."/>
            <person name="Hagemann M."/>
            <person name="Harholt J."/>
            <person name="Dunand C."/>
            <person name="Zachgo S."/>
            <person name="Langdale J."/>
            <person name="Maumus F."/>
            <person name="Straeten D.V.D."/>
            <person name="Gould S.B."/>
            <person name="Rensing S.A."/>
        </authorList>
    </citation>
    <scope>NUCLEOTIDE SEQUENCE [LARGE SCALE GENOMIC DNA]</scope>
    <source>
        <strain evidence="6 7">S276</strain>
    </source>
</reference>
<feature type="compositionally biased region" description="Basic and acidic residues" evidence="3">
    <location>
        <begin position="649"/>
        <end position="664"/>
    </location>
</feature>
<keyword evidence="4" id="KW-0472">Membrane</keyword>
<dbReference type="PROSITE" id="PS00108">
    <property type="entry name" value="PROTEIN_KINASE_ST"/>
    <property type="match status" value="1"/>
</dbReference>
<feature type="region of interest" description="Disordered" evidence="3">
    <location>
        <begin position="456"/>
        <end position="489"/>
    </location>
</feature>
<evidence type="ECO:0000256" key="2">
    <source>
        <dbReference type="ARBA" id="ARBA00022840"/>
    </source>
</evidence>
<dbReference type="Proteomes" id="UP000265515">
    <property type="component" value="Unassembled WGS sequence"/>
</dbReference>
<dbReference type="InterPro" id="IPR011009">
    <property type="entry name" value="Kinase-like_dom_sf"/>
</dbReference>
<accession>A0A388LQ75</accession>
<feature type="domain" description="Protein kinase" evidence="5">
    <location>
        <begin position="555"/>
        <end position="903"/>
    </location>
</feature>
<evidence type="ECO:0000313" key="7">
    <source>
        <dbReference type="Proteomes" id="UP000265515"/>
    </source>
</evidence>
<dbReference type="OrthoDB" id="1668230at2759"/>
<comment type="caution">
    <text evidence="6">The sequence shown here is derived from an EMBL/GenBank/DDBJ whole genome shotgun (WGS) entry which is preliminary data.</text>
</comment>
<dbReference type="InterPro" id="IPR008271">
    <property type="entry name" value="Ser/Thr_kinase_AS"/>
</dbReference>
<feature type="compositionally biased region" description="Low complexity" evidence="3">
    <location>
        <begin position="471"/>
        <end position="485"/>
    </location>
</feature>
<dbReference type="PANTHER" id="PTHR27001:SF931">
    <property type="entry name" value="OS11G0664100 PROTEIN"/>
    <property type="match status" value="1"/>
</dbReference>
<keyword evidence="2" id="KW-0067">ATP-binding</keyword>
<evidence type="ECO:0000313" key="6">
    <source>
        <dbReference type="EMBL" id="GBG84467.1"/>
    </source>
</evidence>
<dbReference type="GO" id="GO:0005524">
    <property type="term" value="F:ATP binding"/>
    <property type="evidence" value="ECO:0007669"/>
    <property type="project" value="UniProtKB-KW"/>
</dbReference>
<evidence type="ECO:0000259" key="5">
    <source>
        <dbReference type="PROSITE" id="PS50011"/>
    </source>
</evidence>
<dbReference type="SUPFAM" id="SSF63825">
    <property type="entry name" value="YWTD domain"/>
    <property type="match status" value="1"/>
</dbReference>
<dbReference type="GO" id="GO:0004672">
    <property type="term" value="F:protein kinase activity"/>
    <property type="evidence" value="ECO:0007669"/>
    <property type="project" value="InterPro"/>
</dbReference>
<dbReference type="AlphaFoldDB" id="A0A388LQ75"/>
<keyword evidence="7" id="KW-1185">Reference proteome</keyword>
<dbReference type="InterPro" id="IPR000719">
    <property type="entry name" value="Prot_kinase_dom"/>
</dbReference>
<protein>
    <recommendedName>
        <fullName evidence="5">Protein kinase domain-containing protein</fullName>
    </recommendedName>
</protein>
<feature type="region of interest" description="Disordered" evidence="3">
    <location>
        <begin position="648"/>
        <end position="673"/>
    </location>
</feature>
<organism evidence="6 7">
    <name type="scientific">Chara braunii</name>
    <name type="common">Braun's stonewort</name>
    <dbReference type="NCBI Taxonomy" id="69332"/>
    <lineage>
        <taxon>Eukaryota</taxon>
        <taxon>Viridiplantae</taxon>
        <taxon>Streptophyta</taxon>
        <taxon>Charophyceae</taxon>
        <taxon>Charales</taxon>
        <taxon>Characeae</taxon>
        <taxon>Chara</taxon>
    </lineage>
</organism>
<dbReference type="PANTHER" id="PTHR27001">
    <property type="entry name" value="OS01G0253100 PROTEIN"/>
    <property type="match status" value="1"/>
</dbReference>
<keyword evidence="4" id="KW-1133">Transmembrane helix</keyword>
<dbReference type="GO" id="GO:0005886">
    <property type="term" value="C:plasma membrane"/>
    <property type="evidence" value="ECO:0007669"/>
    <property type="project" value="TreeGrafter"/>
</dbReference>
<dbReference type="InterPro" id="IPR001245">
    <property type="entry name" value="Ser-Thr/Tyr_kinase_cat_dom"/>
</dbReference>
<evidence type="ECO:0000256" key="3">
    <source>
        <dbReference type="SAM" id="MobiDB-lite"/>
    </source>
</evidence>
<dbReference type="Gramene" id="GBG84467">
    <property type="protein sequence ID" value="GBG84467"/>
    <property type="gene ID" value="CBR_g38751"/>
</dbReference>
<dbReference type="Gene3D" id="3.30.200.20">
    <property type="entry name" value="Phosphorylase Kinase, domain 1"/>
    <property type="match status" value="1"/>
</dbReference>
<evidence type="ECO:0000256" key="1">
    <source>
        <dbReference type="ARBA" id="ARBA00022741"/>
    </source>
</evidence>